<gene>
    <name evidence="2" type="ORF">ACCI51_15220</name>
</gene>
<dbReference type="EMBL" id="JBGMEL010000016">
    <property type="protein sequence ID" value="MFA0791899.1"/>
    <property type="molecule type" value="Genomic_DNA"/>
</dbReference>
<sequence length="160" mass="16955">MNRNIKRGIVFSGLLTVMINMTACGYFLYPERKGQGGGRVDPAVVLLDGAALLFGIIPGVVAFAVDITNGTIYLPPGSSSAVDRHLTTLDKGAVRQVVDEEGQAWLEVPIGTPDSKEKSLQGLSATLSDVTESQIEAGDIIWLQNSAALRAATARQTVSR</sequence>
<dbReference type="Proteomes" id="UP001569414">
    <property type="component" value="Unassembled WGS sequence"/>
</dbReference>
<protein>
    <submittedName>
        <fullName evidence="2">Uncharacterized protein</fullName>
    </submittedName>
</protein>
<proteinExistence type="predicted"/>
<feature type="transmembrane region" description="Helical" evidence="1">
    <location>
        <begin position="9"/>
        <end position="29"/>
    </location>
</feature>
<evidence type="ECO:0000313" key="3">
    <source>
        <dbReference type="Proteomes" id="UP001569414"/>
    </source>
</evidence>
<name>A0ABV4NSC5_9GAMM</name>
<evidence type="ECO:0000256" key="1">
    <source>
        <dbReference type="SAM" id="Phobius"/>
    </source>
</evidence>
<reference evidence="2 3" key="1">
    <citation type="submission" date="2024-08" db="EMBL/GenBank/DDBJ databases">
        <authorList>
            <person name="Ishaq N."/>
        </authorList>
    </citation>
    <scope>NUCLEOTIDE SEQUENCE [LARGE SCALE GENOMIC DNA]</scope>
    <source>
        <strain evidence="2 3">JCM 30400</strain>
    </source>
</reference>
<comment type="caution">
    <text evidence="2">The sequence shown here is derived from an EMBL/GenBank/DDBJ whole genome shotgun (WGS) entry which is preliminary data.</text>
</comment>
<feature type="transmembrane region" description="Helical" evidence="1">
    <location>
        <begin position="49"/>
        <end position="74"/>
    </location>
</feature>
<keyword evidence="1" id="KW-0472">Membrane</keyword>
<keyword evidence="1" id="KW-1133">Transmembrane helix</keyword>
<evidence type="ECO:0000313" key="2">
    <source>
        <dbReference type="EMBL" id="MFA0791899.1"/>
    </source>
</evidence>
<keyword evidence="1" id="KW-0812">Transmembrane</keyword>
<dbReference type="RefSeq" id="WP_371844333.1">
    <property type="nucleotide sequence ID" value="NZ_JBGMEL010000016.1"/>
</dbReference>
<organism evidence="2 3">
    <name type="scientific">Microbulbifer echini</name>
    <dbReference type="NCBI Taxonomy" id="1529067"/>
    <lineage>
        <taxon>Bacteria</taxon>
        <taxon>Pseudomonadati</taxon>
        <taxon>Pseudomonadota</taxon>
        <taxon>Gammaproteobacteria</taxon>
        <taxon>Cellvibrionales</taxon>
        <taxon>Microbulbiferaceae</taxon>
        <taxon>Microbulbifer</taxon>
    </lineage>
</organism>
<keyword evidence="3" id="KW-1185">Reference proteome</keyword>
<accession>A0ABV4NSC5</accession>